<evidence type="ECO:0000256" key="12">
    <source>
        <dbReference type="ARBA" id="ARBA00029736"/>
    </source>
</evidence>
<dbReference type="InterPro" id="IPR029028">
    <property type="entry name" value="Alpha/beta_knot_MTases"/>
</dbReference>
<evidence type="ECO:0000256" key="1">
    <source>
        <dbReference type="ARBA" id="ARBA00002634"/>
    </source>
</evidence>
<dbReference type="InterPro" id="IPR002649">
    <property type="entry name" value="tRNA_m1G_MeTrfase_TrmD"/>
</dbReference>
<evidence type="ECO:0000256" key="17">
    <source>
        <dbReference type="RuleBase" id="RU003464"/>
    </source>
</evidence>
<keyword evidence="8 15" id="KW-0489">Methyltransferase</keyword>
<evidence type="ECO:0000256" key="16">
    <source>
        <dbReference type="PIRSR" id="PIRSR000386-1"/>
    </source>
</evidence>
<dbReference type="HAMAP" id="MF_00605">
    <property type="entry name" value="TrmD"/>
    <property type="match status" value="1"/>
</dbReference>
<dbReference type="Gene3D" id="3.40.1280.10">
    <property type="match status" value="1"/>
</dbReference>
<evidence type="ECO:0000256" key="13">
    <source>
        <dbReference type="ARBA" id="ARBA00033392"/>
    </source>
</evidence>
<dbReference type="InterPro" id="IPR029026">
    <property type="entry name" value="tRNA_m1G_MTases_N"/>
</dbReference>
<evidence type="ECO:0000256" key="15">
    <source>
        <dbReference type="HAMAP-Rule" id="MF_00605"/>
    </source>
</evidence>
<evidence type="ECO:0000256" key="8">
    <source>
        <dbReference type="ARBA" id="ARBA00022603"/>
    </source>
</evidence>
<evidence type="ECO:0000256" key="3">
    <source>
        <dbReference type="ARBA" id="ARBA00007630"/>
    </source>
</evidence>
<dbReference type="FunFam" id="1.10.1270.20:FF:000001">
    <property type="entry name" value="tRNA (guanine-N(1)-)-methyltransferase"/>
    <property type="match status" value="1"/>
</dbReference>
<dbReference type="EC" id="2.1.1.228" evidence="5 15"/>
<dbReference type="PANTHER" id="PTHR46417:SF1">
    <property type="entry name" value="TRNA (GUANINE-N(1)-)-METHYLTRANSFERASE"/>
    <property type="match status" value="1"/>
</dbReference>
<keyword evidence="10 15" id="KW-0949">S-adenosyl-L-methionine</keyword>
<evidence type="ECO:0000256" key="14">
    <source>
        <dbReference type="ARBA" id="ARBA00047783"/>
    </source>
</evidence>
<dbReference type="CDD" id="cd18080">
    <property type="entry name" value="TrmD-like"/>
    <property type="match status" value="1"/>
</dbReference>
<evidence type="ECO:0000256" key="6">
    <source>
        <dbReference type="ARBA" id="ARBA00014679"/>
    </source>
</evidence>
<keyword evidence="9 15" id="KW-0808">Transferase</keyword>
<evidence type="ECO:0000256" key="7">
    <source>
        <dbReference type="ARBA" id="ARBA00022490"/>
    </source>
</evidence>
<dbReference type="InterPro" id="IPR023148">
    <property type="entry name" value="tRNA_m1G_MeTrfase_C_sf"/>
</dbReference>
<dbReference type="GO" id="GO:0002939">
    <property type="term" value="P:tRNA N1-guanine methylation"/>
    <property type="evidence" value="ECO:0007669"/>
    <property type="project" value="TreeGrafter"/>
</dbReference>
<evidence type="ECO:0000256" key="2">
    <source>
        <dbReference type="ARBA" id="ARBA00004496"/>
    </source>
</evidence>
<dbReference type="Gene3D" id="1.10.1270.20">
    <property type="entry name" value="tRNA(m1g37)methyltransferase, domain 2"/>
    <property type="match status" value="1"/>
</dbReference>
<evidence type="ECO:0000256" key="11">
    <source>
        <dbReference type="ARBA" id="ARBA00022694"/>
    </source>
</evidence>
<evidence type="ECO:0000256" key="4">
    <source>
        <dbReference type="ARBA" id="ARBA00011738"/>
    </source>
</evidence>
<dbReference type="GO" id="GO:0005829">
    <property type="term" value="C:cytosol"/>
    <property type="evidence" value="ECO:0007669"/>
    <property type="project" value="TreeGrafter"/>
</dbReference>
<feature type="domain" description="tRNA methyltransferase TRMD/TRM10-type" evidence="18">
    <location>
        <begin position="1"/>
        <end position="225"/>
    </location>
</feature>
<reference evidence="19" key="1">
    <citation type="journal article" date="2021" name="PeerJ">
        <title>Extensive microbial diversity within the chicken gut microbiome revealed by metagenomics and culture.</title>
        <authorList>
            <person name="Gilroy R."/>
            <person name="Ravi A."/>
            <person name="Getino M."/>
            <person name="Pursley I."/>
            <person name="Horton D.L."/>
            <person name="Alikhan N.F."/>
            <person name="Baker D."/>
            <person name="Gharbi K."/>
            <person name="Hall N."/>
            <person name="Watson M."/>
            <person name="Adriaenssens E.M."/>
            <person name="Foster-Nyarko E."/>
            <person name="Jarju S."/>
            <person name="Secka A."/>
            <person name="Antonio M."/>
            <person name="Oren A."/>
            <person name="Chaudhuri R.R."/>
            <person name="La Ragione R."/>
            <person name="Hildebrand F."/>
            <person name="Pallen M.J."/>
        </authorList>
    </citation>
    <scope>NUCLEOTIDE SEQUENCE</scope>
    <source>
        <strain evidence="19">ChiBcolR8-3208</strain>
    </source>
</reference>
<feature type="binding site" evidence="15 16">
    <location>
        <begin position="133"/>
        <end position="138"/>
    </location>
    <ligand>
        <name>S-adenosyl-L-methionine</name>
        <dbReference type="ChEBI" id="CHEBI:59789"/>
    </ligand>
</feature>
<evidence type="ECO:0000313" key="19">
    <source>
        <dbReference type="EMBL" id="HJB36509.1"/>
    </source>
</evidence>
<comment type="caution">
    <text evidence="19">The sequence shown here is derived from an EMBL/GenBank/DDBJ whole genome shotgun (WGS) entry which is preliminary data.</text>
</comment>
<reference evidence="19" key="2">
    <citation type="submission" date="2021-04" db="EMBL/GenBank/DDBJ databases">
        <authorList>
            <person name="Gilroy R."/>
        </authorList>
    </citation>
    <scope>NUCLEOTIDE SEQUENCE</scope>
    <source>
        <strain evidence="19">ChiBcolR8-3208</strain>
    </source>
</reference>
<feature type="binding site" evidence="15 16">
    <location>
        <position position="113"/>
    </location>
    <ligand>
        <name>S-adenosyl-L-methionine</name>
        <dbReference type="ChEBI" id="CHEBI:59789"/>
    </ligand>
</feature>
<dbReference type="InterPro" id="IPR016009">
    <property type="entry name" value="tRNA_MeTrfase_TRMD/TRM10"/>
</dbReference>
<dbReference type="Proteomes" id="UP000824214">
    <property type="component" value="Unassembled WGS sequence"/>
</dbReference>
<dbReference type="SUPFAM" id="SSF75217">
    <property type="entry name" value="alpha/beta knot"/>
    <property type="match status" value="1"/>
</dbReference>
<name>A0A9D2LWW3_9FIRM</name>
<comment type="subcellular location">
    <subcellularLocation>
        <location evidence="2 15 17">Cytoplasm</location>
    </subcellularLocation>
</comment>
<evidence type="ECO:0000256" key="9">
    <source>
        <dbReference type="ARBA" id="ARBA00022679"/>
    </source>
</evidence>
<gene>
    <name evidence="15 19" type="primary">trmD</name>
    <name evidence="19" type="ORF">H9942_00390</name>
</gene>
<evidence type="ECO:0000259" key="18">
    <source>
        <dbReference type="Pfam" id="PF01746"/>
    </source>
</evidence>
<dbReference type="NCBIfam" id="TIGR00088">
    <property type="entry name" value="trmD"/>
    <property type="match status" value="1"/>
</dbReference>
<evidence type="ECO:0000256" key="5">
    <source>
        <dbReference type="ARBA" id="ARBA00012807"/>
    </source>
</evidence>
<sequence length="245" mass="27662">MRVDILTLFPEMFPPVLGHSIIGRARKKGLLQVCCHQLRDFSPDPRGRVDDTVFGGGKGMLLAAEPFARGIDQLRAHLGWQPHILYMSPRGKVLTQEDAKRLAQEPGLVLLCGHYEGVDQRLLDEYQVEEISIGDYVLTGGELPAMILIDAVARMLPGVLSEEACFTEESHYAGLLEYPQYTRPEVWRGRPVPPVLLSGHHGNIQQWRRVQSLAVTRRNRPDLWAQAELSKEDQKLLEKLDKTPE</sequence>
<evidence type="ECO:0000313" key="20">
    <source>
        <dbReference type="Proteomes" id="UP000824214"/>
    </source>
</evidence>
<dbReference type="PIRSF" id="PIRSF000386">
    <property type="entry name" value="tRNA_mtase"/>
    <property type="match status" value="1"/>
</dbReference>
<accession>A0A9D2LWW3</accession>
<dbReference type="PANTHER" id="PTHR46417">
    <property type="entry name" value="TRNA (GUANINE-N(1)-)-METHYLTRANSFERASE"/>
    <property type="match status" value="1"/>
</dbReference>
<comment type="subunit">
    <text evidence="4 15 17">Homodimer.</text>
</comment>
<comment type="similarity">
    <text evidence="3 15 17">Belongs to the RNA methyltransferase TrmD family.</text>
</comment>
<proteinExistence type="inferred from homology"/>
<dbReference type="AlphaFoldDB" id="A0A9D2LWW3"/>
<dbReference type="Pfam" id="PF01746">
    <property type="entry name" value="tRNA_m1G_MT"/>
    <property type="match status" value="1"/>
</dbReference>
<keyword evidence="11 15" id="KW-0819">tRNA processing</keyword>
<dbReference type="EMBL" id="DWXZ01000005">
    <property type="protein sequence ID" value="HJB36509.1"/>
    <property type="molecule type" value="Genomic_DNA"/>
</dbReference>
<organism evidence="19 20">
    <name type="scientific">Candidatus Acutalibacter ornithocaccae</name>
    <dbReference type="NCBI Taxonomy" id="2838416"/>
    <lineage>
        <taxon>Bacteria</taxon>
        <taxon>Bacillati</taxon>
        <taxon>Bacillota</taxon>
        <taxon>Clostridia</taxon>
        <taxon>Eubacteriales</taxon>
        <taxon>Acutalibacteraceae</taxon>
        <taxon>Acutalibacter</taxon>
    </lineage>
</organism>
<comment type="function">
    <text evidence="1 15 17">Specifically methylates guanosine-37 in various tRNAs.</text>
</comment>
<keyword evidence="7 15" id="KW-0963">Cytoplasm</keyword>
<dbReference type="GO" id="GO:0052906">
    <property type="term" value="F:tRNA (guanine(37)-N1)-methyltransferase activity"/>
    <property type="evidence" value="ECO:0007669"/>
    <property type="project" value="UniProtKB-UniRule"/>
</dbReference>
<protein>
    <recommendedName>
        <fullName evidence="6 15">tRNA (guanine-N(1)-)-methyltransferase</fullName>
        <ecNumber evidence="5 15">2.1.1.228</ecNumber>
    </recommendedName>
    <alternativeName>
        <fullName evidence="12 15">M1G-methyltransferase</fullName>
    </alternativeName>
    <alternativeName>
        <fullName evidence="13 15">tRNA [GM37] methyltransferase</fullName>
    </alternativeName>
</protein>
<comment type="catalytic activity">
    <reaction evidence="14 15 17">
        <text>guanosine(37) in tRNA + S-adenosyl-L-methionine = N(1)-methylguanosine(37) in tRNA + S-adenosyl-L-homocysteine + H(+)</text>
        <dbReference type="Rhea" id="RHEA:36899"/>
        <dbReference type="Rhea" id="RHEA-COMP:10145"/>
        <dbReference type="Rhea" id="RHEA-COMP:10147"/>
        <dbReference type="ChEBI" id="CHEBI:15378"/>
        <dbReference type="ChEBI" id="CHEBI:57856"/>
        <dbReference type="ChEBI" id="CHEBI:59789"/>
        <dbReference type="ChEBI" id="CHEBI:73542"/>
        <dbReference type="ChEBI" id="CHEBI:74269"/>
        <dbReference type="EC" id="2.1.1.228"/>
    </reaction>
</comment>
<evidence type="ECO:0000256" key="10">
    <source>
        <dbReference type="ARBA" id="ARBA00022691"/>
    </source>
</evidence>
<dbReference type="FunFam" id="3.40.1280.10:FF:000001">
    <property type="entry name" value="tRNA (guanine-N(1)-)-methyltransferase"/>
    <property type="match status" value="1"/>
</dbReference>
<dbReference type="NCBIfam" id="NF000648">
    <property type="entry name" value="PRK00026.1"/>
    <property type="match status" value="1"/>
</dbReference>